<feature type="transmembrane region" description="Helical" evidence="6">
    <location>
        <begin position="162"/>
        <end position="179"/>
    </location>
</feature>
<feature type="transmembrane region" description="Helical" evidence="6">
    <location>
        <begin position="444"/>
        <end position="466"/>
    </location>
</feature>
<dbReference type="PANTHER" id="PTHR11206">
    <property type="entry name" value="MULTIDRUG RESISTANCE PROTEIN"/>
    <property type="match status" value="1"/>
</dbReference>
<dbReference type="EMBL" id="OW240912">
    <property type="protein sequence ID" value="CAH2222678.1"/>
    <property type="molecule type" value="Genomic_DNA"/>
</dbReference>
<sequence>MKSLKKHSNGGWQFLEESSPLKKNMWLYQGACQLLSPGFLDELKEQCALAGPVFLSQIMVFLVNIVSCIFCGHLGKIELDSVILAIAIINVTAISIGTGLSYPCDTLISQTYGGRNMKRIGTILQRGILILLLFCFPCWAIFINTEHILLLFRQNPEIARLTHAYMMIYIPALPAVFLYQLQLRYLINQGIIWPQVFTGIAVNIINAAAHAILLYVLNLGIVGSAVANTICQIMMCFLLCSYIYWRKLHLETWKGWSIDCLQEWGAFMRLAIPCLLMLCVEWLSYEVGGILAGLISVVELGAQAVMLQVSTACFTILNGFSAAASVRVGNALGAGDIDQAKLATKVSYICTVFVSFMVGVIVAASRDYVTYIFTSDKEIVLLVSQMLLIFAPYHIFDSLTSTGAAVLRGVGKQKFGAVIITVGFNGIGLPVGIVLMFYGKLGVIGLWSGIAAGLIVQAIAFLVFILHLNWDKALDEAQDRAGLKPTSKKMLFGSTTRKIESRFTDPEKNGGYCIVPDEDYVEMYTHMSEWEEDSIKDTQNTLAQEKDSITGARNVVGEVLSTKQLIVWRGIAMVLAVITLIIGIMVKLLCGSG</sequence>
<feature type="transmembrane region" description="Helical" evidence="6">
    <location>
        <begin position="266"/>
        <end position="285"/>
    </location>
</feature>
<dbReference type="InterPro" id="IPR002528">
    <property type="entry name" value="MATE_fam"/>
</dbReference>
<dbReference type="GO" id="GO:0042910">
    <property type="term" value="F:xenobiotic transmembrane transporter activity"/>
    <property type="evidence" value="ECO:0007669"/>
    <property type="project" value="InterPro"/>
</dbReference>
<keyword evidence="4 6" id="KW-1133">Transmembrane helix</keyword>
<feature type="transmembrane region" description="Helical" evidence="6">
    <location>
        <begin position="305"/>
        <end position="326"/>
    </location>
</feature>
<organism evidence="7 8">
    <name type="scientific">Pelobates cultripes</name>
    <name type="common">Western spadefoot toad</name>
    <dbReference type="NCBI Taxonomy" id="61616"/>
    <lineage>
        <taxon>Eukaryota</taxon>
        <taxon>Metazoa</taxon>
        <taxon>Chordata</taxon>
        <taxon>Craniata</taxon>
        <taxon>Vertebrata</taxon>
        <taxon>Euteleostomi</taxon>
        <taxon>Amphibia</taxon>
        <taxon>Batrachia</taxon>
        <taxon>Anura</taxon>
        <taxon>Pelobatoidea</taxon>
        <taxon>Pelobatidae</taxon>
        <taxon>Pelobates</taxon>
    </lineage>
</organism>
<dbReference type="CDD" id="cd13132">
    <property type="entry name" value="MATE_eukaryotic"/>
    <property type="match status" value="1"/>
</dbReference>
<comment type="similarity">
    <text evidence="2 6">Belongs to the multi antimicrobial extrusion (MATE) (TC 2.A.66.1) family.</text>
</comment>
<evidence type="ECO:0000256" key="5">
    <source>
        <dbReference type="ARBA" id="ARBA00023136"/>
    </source>
</evidence>
<dbReference type="AlphaFoldDB" id="A0AAD1VM06"/>
<evidence type="ECO:0000256" key="1">
    <source>
        <dbReference type="ARBA" id="ARBA00004141"/>
    </source>
</evidence>
<protein>
    <recommendedName>
        <fullName evidence="6">Multidrug and toxin extrusion protein</fullName>
    </recommendedName>
</protein>
<evidence type="ECO:0000313" key="8">
    <source>
        <dbReference type="Proteomes" id="UP001295444"/>
    </source>
</evidence>
<evidence type="ECO:0000256" key="3">
    <source>
        <dbReference type="ARBA" id="ARBA00022692"/>
    </source>
</evidence>
<evidence type="ECO:0000256" key="4">
    <source>
        <dbReference type="ARBA" id="ARBA00022989"/>
    </source>
</evidence>
<keyword evidence="3 6" id="KW-0812">Transmembrane</keyword>
<keyword evidence="8" id="KW-1185">Reference proteome</keyword>
<feature type="transmembrane region" description="Helical" evidence="6">
    <location>
        <begin position="53"/>
        <end position="75"/>
    </location>
</feature>
<feature type="transmembrane region" description="Helical" evidence="6">
    <location>
        <begin position="123"/>
        <end position="142"/>
    </location>
</feature>
<accession>A0AAD1VM06</accession>
<keyword evidence="5 6" id="KW-0472">Membrane</keyword>
<reference evidence="7" key="1">
    <citation type="submission" date="2022-03" db="EMBL/GenBank/DDBJ databases">
        <authorList>
            <person name="Alioto T."/>
            <person name="Alioto T."/>
            <person name="Gomez Garrido J."/>
        </authorList>
    </citation>
    <scope>NUCLEOTIDE SEQUENCE</scope>
</reference>
<feature type="transmembrane region" description="Helical" evidence="6">
    <location>
        <begin position="346"/>
        <end position="364"/>
    </location>
</feature>
<dbReference type="InterPro" id="IPR045069">
    <property type="entry name" value="MATE_euk"/>
</dbReference>
<feature type="transmembrane region" description="Helical" evidence="6">
    <location>
        <begin position="566"/>
        <end position="586"/>
    </location>
</feature>
<dbReference type="Pfam" id="PF01554">
    <property type="entry name" value="MatE"/>
    <property type="match status" value="2"/>
</dbReference>
<feature type="transmembrane region" description="Helical" evidence="6">
    <location>
        <begin position="417"/>
        <end position="438"/>
    </location>
</feature>
<comment type="subcellular location">
    <subcellularLocation>
        <location evidence="1">Membrane</location>
        <topology evidence="1">Multi-pass membrane protein</topology>
    </subcellularLocation>
</comment>
<dbReference type="Proteomes" id="UP001295444">
    <property type="component" value="Chromosome 01"/>
</dbReference>
<evidence type="ECO:0000313" key="7">
    <source>
        <dbReference type="EMBL" id="CAH2222678.1"/>
    </source>
</evidence>
<dbReference type="GO" id="GO:1990961">
    <property type="term" value="P:xenobiotic detoxification by transmembrane export across the plasma membrane"/>
    <property type="evidence" value="ECO:0007669"/>
    <property type="project" value="InterPro"/>
</dbReference>
<feature type="transmembrane region" description="Helical" evidence="6">
    <location>
        <begin position="379"/>
        <end position="396"/>
    </location>
</feature>
<feature type="transmembrane region" description="Helical" evidence="6">
    <location>
        <begin position="221"/>
        <end position="245"/>
    </location>
</feature>
<proteinExistence type="inferred from homology"/>
<evidence type="ECO:0000256" key="2">
    <source>
        <dbReference type="ARBA" id="ARBA00010199"/>
    </source>
</evidence>
<dbReference type="GO" id="GO:0016020">
    <property type="term" value="C:membrane"/>
    <property type="evidence" value="ECO:0007669"/>
    <property type="project" value="UniProtKB-SubCell"/>
</dbReference>
<feature type="transmembrane region" description="Helical" evidence="6">
    <location>
        <begin position="191"/>
        <end position="215"/>
    </location>
</feature>
<gene>
    <name evidence="7" type="ORF">PECUL_23A057969</name>
</gene>
<name>A0AAD1VM06_PELCU</name>
<dbReference type="NCBIfam" id="TIGR00797">
    <property type="entry name" value="matE"/>
    <property type="match status" value="1"/>
</dbReference>
<evidence type="ECO:0000256" key="6">
    <source>
        <dbReference type="RuleBase" id="RU004914"/>
    </source>
</evidence>
<feature type="transmembrane region" description="Helical" evidence="6">
    <location>
        <begin position="81"/>
        <end position="102"/>
    </location>
</feature>
<dbReference type="GO" id="GO:0015297">
    <property type="term" value="F:antiporter activity"/>
    <property type="evidence" value="ECO:0007669"/>
    <property type="project" value="InterPro"/>
</dbReference>